<accession>A0A1W0D7W8</accession>
<dbReference type="Proteomes" id="UP000192721">
    <property type="component" value="Unassembled WGS sequence"/>
</dbReference>
<reference evidence="2 3" key="1">
    <citation type="submission" date="2017-02" db="EMBL/GenBank/DDBJ databases">
        <title>Chromobacterium haemolyticum H5244.</title>
        <authorList>
            <person name="Gulvik C.A."/>
        </authorList>
    </citation>
    <scope>NUCLEOTIDE SEQUENCE [LARGE SCALE GENOMIC DNA]</scope>
    <source>
        <strain evidence="2 3">H5244</strain>
    </source>
</reference>
<dbReference type="RefSeq" id="WP_081554656.1">
    <property type="nucleotide sequence ID" value="NZ_CP109905.1"/>
</dbReference>
<keyword evidence="1" id="KW-0732">Signal</keyword>
<name>A0A1W0D7W8_9NEIS</name>
<comment type="caution">
    <text evidence="2">The sequence shown here is derived from an EMBL/GenBank/DDBJ whole genome shotgun (WGS) entry which is preliminary data.</text>
</comment>
<dbReference type="AlphaFoldDB" id="A0A1W0D7W8"/>
<feature type="signal peptide" evidence="1">
    <location>
        <begin position="1"/>
        <end position="17"/>
    </location>
</feature>
<evidence type="ECO:0008006" key="4">
    <source>
        <dbReference type="Google" id="ProtNLM"/>
    </source>
</evidence>
<evidence type="ECO:0000313" key="3">
    <source>
        <dbReference type="Proteomes" id="UP000192721"/>
    </source>
</evidence>
<gene>
    <name evidence="2" type="ORF">B0T45_03840</name>
</gene>
<evidence type="ECO:0000256" key="1">
    <source>
        <dbReference type="SAM" id="SignalP"/>
    </source>
</evidence>
<dbReference type="EMBL" id="MUKV01000003">
    <property type="protein sequence ID" value="OQS43110.1"/>
    <property type="molecule type" value="Genomic_DNA"/>
</dbReference>
<organism evidence="2 3">
    <name type="scientific">Chromobacterium haemolyticum</name>
    <dbReference type="NCBI Taxonomy" id="394935"/>
    <lineage>
        <taxon>Bacteria</taxon>
        <taxon>Pseudomonadati</taxon>
        <taxon>Pseudomonadota</taxon>
        <taxon>Betaproteobacteria</taxon>
        <taxon>Neisseriales</taxon>
        <taxon>Chromobacteriaceae</taxon>
        <taxon>Chromobacterium</taxon>
    </lineage>
</organism>
<protein>
    <recommendedName>
        <fullName evidence="4">DUF4424 domain-containing protein</fullName>
    </recommendedName>
</protein>
<evidence type="ECO:0000313" key="2">
    <source>
        <dbReference type="EMBL" id="OQS43110.1"/>
    </source>
</evidence>
<sequence length="228" mass="25917">MKKLLPFLMLLSLQAHADDEALRQIFNCDGSFFRYIAQPGKAIPGLPVTVENGRAALRMQPIRDQAREMEEDVSGASEGLTSLLRYSAIEEPVALTPQWALRNYVEEHYHFTNSPTDVNGVSEAYNWGFRLLGQRDMTLKQFVAQRPDLKFTCSKEKGGVCTLFRQWDKGAWKTIKPSQQYADVPRLLLIASKSDPKHFSLECSLLVEGERLPSQLIKDLQPDWALNF</sequence>
<feature type="chain" id="PRO_5012280451" description="DUF4424 domain-containing protein" evidence="1">
    <location>
        <begin position="18"/>
        <end position="228"/>
    </location>
</feature>
<proteinExistence type="predicted"/>